<dbReference type="AlphaFoldDB" id="A0A4S8Q2I0"/>
<evidence type="ECO:0000313" key="2">
    <source>
        <dbReference type="Proteomes" id="UP000307378"/>
    </source>
</evidence>
<dbReference type="Proteomes" id="UP000307378">
    <property type="component" value="Unassembled WGS sequence"/>
</dbReference>
<dbReference type="EMBL" id="STGU01000002">
    <property type="protein sequence ID" value="THV38353.1"/>
    <property type="molecule type" value="Genomic_DNA"/>
</dbReference>
<accession>A0A4S8Q2I0</accession>
<reference evidence="1 2" key="1">
    <citation type="submission" date="2019-04" db="EMBL/GenBank/DDBJ databases">
        <title>genome sequence of strain W3.</title>
        <authorList>
            <person name="Gao J."/>
            <person name="Sun J."/>
        </authorList>
    </citation>
    <scope>NUCLEOTIDE SEQUENCE [LARGE SCALE GENOMIC DNA]</scope>
    <source>
        <strain evidence="1 2">W3</strain>
    </source>
</reference>
<comment type="caution">
    <text evidence="1">The sequence shown here is derived from an EMBL/GenBank/DDBJ whole genome shotgun (WGS) entry which is preliminary data.</text>
</comment>
<evidence type="ECO:0000313" key="1">
    <source>
        <dbReference type="EMBL" id="THV38353.1"/>
    </source>
</evidence>
<name>A0A4S8Q2I0_9HYPH</name>
<sequence>MKRVPLRDGIQSDNRRITSLTFQPLDLTDYLPLSLVRPGNLGDVLAFMSRMTGEPLEALRTMTMDDTADAIAALNAWMESEAGRITKAIKQWH</sequence>
<proteinExistence type="predicted"/>
<organism evidence="1 2">
    <name type="scientific">Rhizobium rosettiformans W3</name>
    <dbReference type="NCBI Taxonomy" id="538378"/>
    <lineage>
        <taxon>Bacteria</taxon>
        <taxon>Pseudomonadati</taxon>
        <taxon>Pseudomonadota</taxon>
        <taxon>Alphaproteobacteria</taxon>
        <taxon>Hyphomicrobiales</taxon>
        <taxon>Rhizobiaceae</taxon>
        <taxon>Rhizobium/Agrobacterium group</taxon>
        <taxon>Rhizobium</taxon>
    </lineage>
</organism>
<dbReference type="RefSeq" id="WP_136538948.1">
    <property type="nucleotide sequence ID" value="NZ_STGU01000002.1"/>
</dbReference>
<gene>
    <name evidence="1" type="ORF">FAA86_06080</name>
</gene>
<protein>
    <submittedName>
        <fullName evidence="1">Uncharacterized protein</fullName>
    </submittedName>
</protein>